<name>A0ABX6FPV8_9BURK</name>
<dbReference type="InterPro" id="IPR012334">
    <property type="entry name" value="Pectin_lyas_fold"/>
</dbReference>
<dbReference type="SUPFAM" id="SSF51126">
    <property type="entry name" value="Pectin lyase-like"/>
    <property type="match status" value="1"/>
</dbReference>
<dbReference type="PROSITE" id="PS51257">
    <property type="entry name" value="PROKAR_LIPOPROTEIN"/>
    <property type="match status" value="1"/>
</dbReference>
<gene>
    <name evidence="3" type="ORF">GO485_05550</name>
</gene>
<evidence type="ECO:0000256" key="1">
    <source>
        <dbReference type="SAM" id="SignalP"/>
    </source>
</evidence>
<dbReference type="InterPro" id="IPR006626">
    <property type="entry name" value="PbH1"/>
</dbReference>
<dbReference type="SMART" id="SM00710">
    <property type="entry name" value="PbH1"/>
    <property type="match status" value="4"/>
</dbReference>
<keyword evidence="4" id="KW-1185">Reference proteome</keyword>
<proteinExistence type="predicted"/>
<dbReference type="InterPro" id="IPR011050">
    <property type="entry name" value="Pectin_lyase_fold/virulence"/>
</dbReference>
<keyword evidence="1" id="KW-0732">Signal</keyword>
<dbReference type="Gene3D" id="2.160.20.10">
    <property type="entry name" value="Single-stranded right-handed beta-helix, Pectin lyase-like"/>
    <property type="match status" value="1"/>
</dbReference>
<feature type="chain" id="PRO_5045462280" description="Right handed beta helix domain-containing protein" evidence="1">
    <location>
        <begin position="26"/>
        <end position="321"/>
    </location>
</feature>
<dbReference type="InterPro" id="IPR039448">
    <property type="entry name" value="Beta_helix"/>
</dbReference>
<dbReference type="EMBL" id="CP046904">
    <property type="protein sequence ID" value="QGZ38572.1"/>
    <property type="molecule type" value="Genomic_DNA"/>
</dbReference>
<evidence type="ECO:0000313" key="4">
    <source>
        <dbReference type="Proteomes" id="UP000437862"/>
    </source>
</evidence>
<feature type="signal peptide" evidence="1">
    <location>
        <begin position="1"/>
        <end position="25"/>
    </location>
</feature>
<protein>
    <recommendedName>
        <fullName evidence="2">Right handed beta helix domain-containing protein</fullName>
    </recommendedName>
</protein>
<dbReference type="Proteomes" id="UP000437862">
    <property type="component" value="Chromosome"/>
</dbReference>
<organism evidence="3 4">
    <name type="scientific">Pseudoduganella flava</name>
    <dbReference type="NCBI Taxonomy" id="871742"/>
    <lineage>
        <taxon>Bacteria</taxon>
        <taxon>Pseudomonadati</taxon>
        <taxon>Pseudomonadota</taxon>
        <taxon>Betaproteobacteria</taxon>
        <taxon>Burkholderiales</taxon>
        <taxon>Oxalobacteraceae</taxon>
        <taxon>Telluria group</taxon>
        <taxon>Pseudoduganella</taxon>
    </lineage>
</organism>
<reference evidence="3 4" key="1">
    <citation type="submission" date="2019-12" db="EMBL/GenBank/DDBJ databases">
        <title>Draft Genome Sequences of Six Type Strains of the Genus Massilia.</title>
        <authorList>
            <person name="Miess H."/>
            <person name="Frediansyah A."/>
            <person name="Goeker M."/>
            <person name="Gross H."/>
        </authorList>
    </citation>
    <scope>NUCLEOTIDE SEQUENCE [LARGE SCALE GENOMIC DNA]</scope>
    <source>
        <strain evidence="3 4">DSM 26639</strain>
    </source>
</reference>
<dbReference type="Pfam" id="PF13229">
    <property type="entry name" value="Beta_helix"/>
    <property type="match status" value="1"/>
</dbReference>
<feature type="domain" description="Right handed beta helix" evidence="2">
    <location>
        <begin position="184"/>
        <end position="308"/>
    </location>
</feature>
<sequence>MRKWKGLMRLLFFKLMMLCCSTAVACDSVRLVSIGRNQSGYVDRPGTYCLGKDLHHTDVFDLETFSTKRYTGSYILKIKEARDSGSPAGDYYRIDLSGHSVSAATVDMVGIRSSGRLRRAYVLNGRIIVPGRDVNNIGVFIPLSNKDVEGFHIGGTVLNYGPGLPEYEDTPFTGLQGQGKPRYTTTNHVIENMDIRAGYRGIVIGGGNNVIRDSRIEVDGYTALYAYGPGTIIENNTIIVHGKGDKKQWDAAIKLRDADNAIVRNNRIQFDGSLFEKGDAAINLLDSDNVKVEGNMITGHRRAVRVNGVSTFVESDTKPSL</sequence>
<evidence type="ECO:0000313" key="3">
    <source>
        <dbReference type="EMBL" id="QGZ38572.1"/>
    </source>
</evidence>
<accession>A0ABX6FPV8</accession>
<evidence type="ECO:0000259" key="2">
    <source>
        <dbReference type="Pfam" id="PF13229"/>
    </source>
</evidence>